<gene>
    <name evidence="1" type="ORF">J2W83_003880</name>
</gene>
<proteinExistence type="predicted"/>
<protein>
    <submittedName>
        <fullName evidence="1">Uncharacterized protein</fullName>
    </submittedName>
</protein>
<dbReference type="Proteomes" id="UP001259587">
    <property type="component" value="Unassembled WGS sequence"/>
</dbReference>
<reference evidence="1" key="1">
    <citation type="submission" date="2023-07" db="EMBL/GenBank/DDBJ databases">
        <title>Sorghum-associated microbial communities from plants grown in Nebraska, USA.</title>
        <authorList>
            <person name="Schachtman D."/>
        </authorList>
    </citation>
    <scope>NUCLEOTIDE SEQUENCE</scope>
    <source>
        <strain evidence="1">BE56</strain>
    </source>
</reference>
<dbReference type="EMBL" id="JAVDTH010000026">
    <property type="protein sequence ID" value="MDR6714259.1"/>
    <property type="molecule type" value="Genomic_DNA"/>
</dbReference>
<evidence type="ECO:0000313" key="1">
    <source>
        <dbReference type="EMBL" id="MDR6714259.1"/>
    </source>
</evidence>
<name>A0ACC6K724_9PSED</name>
<sequence>MWVLLFDLDFTLANTAQCLPYMTSAGGREAVVGALEQRTITVTPYYDRLVESFNNSCRDNVAAVVLSDSPKPYCLKVLEVCGYTIDQRLVFGSQKKPMVDFEALKLSLVEVLGVPANQMKFLVVGDSPKDIYFAHRIAAPSIYARWGSRHDFNLARQSSPTRVAQTYEQLHEHVREFLQDALVYAVHDFYQNFDFHDPDTLNCIELDQGSIGHGKEYVPNPEHYRGIEDRGASRDLRWVIKPAKNYDIWHHRRNLPMQMYGSAGVFETRALKSLAGIYKRAFLEWLDEHDVHGKVLLVPVPPSVPSECNLSNPVAIISEFWSAWVTAALDDVEMMNYDVFRRIVPKQPSHDTAGRRHMDDQFPTLGVERGARYQGGDVDYVIILDDVVTSGAHLNAIASIINSVDLIPGDPIILGYALFKTVHPENEIEIDDVFDFNFLN</sequence>
<organism evidence="1 2">
    <name type="scientific">Pseudomonas hunanensis</name>
    <dbReference type="NCBI Taxonomy" id="1247546"/>
    <lineage>
        <taxon>Bacteria</taxon>
        <taxon>Pseudomonadati</taxon>
        <taxon>Pseudomonadota</taxon>
        <taxon>Gammaproteobacteria</taxon>
        <taxon>Pseudomonadales</taxon>
        <taxon>Pseudomonadaceae</taxon>
        <taxon>Pseudomonas</taxon>
    </lineage>
</organism>
<accession>A0ACC6K724</accession>
<keyword evidence="2" id="KW-1185">Reference proteome</keyword>
<evidence type="ECO:0000313" key="2">
    <source>
        <dbReference type="Proteomes" id="UP001259587"/>
    </source>
</evidence>
<comment type="caution">
    <text evidence="1">The sequence shown here is derived from an EMBL/GenBank/DDBJ whole genome shotgun (WGS) entry which is preliminary data.</text>
</comment>